<name>A0ABY4ZM79_9CAUL</name>
<dbReference type="EMBL" id="CP096040">
    <property type="protein sequence ID" value="USQ93785.1"/>
    <property type="molecule type" value="Genomic_DNA"/>
</dbReference>
<dbReference type="Proteomes" id="UP001057520">
    <property type="component" value="Chromosome"/>
</dbReference>
<protein>
    <submittedName>
        <fullName evidence="2">Uncharacterized protein</fullName>
    </submittedName>
</protein>
<keyword evidence="3" id="KW-1185">Reference proteome</keyword>
<feature type="transmembrane region" description="Helical" evidence="1">
    <location>
        <begin position="51"/>
        <end position="73"/>
    </location>
</feature>
<sequence length="88" mass="9823">MIDDSLLNTRRAAYADTIRGLHRRERGVGFVACLVGALLLIWGRTVQGAPFWAVVAGLAIIGVGWLLFAYVIIRRTRYVRAHPFDPQS</sequence>
<evidence type="ECO:0000313" key="2">
    <source>
        <dbReference type="EMBL" id="USQ93785.1"/>
    </source>
</evidence>
<evidence type="ECO:0000313" key="3">
    <source>
        <dbReference type="Proteomes" id="UP001057520"/>
    </source>
</evidence>
<gene>
    <name evidence="2" type="ORF">MZV50_14225</name>
</gene>
<keyword evidence="1" id="KW-0472">Membrane</keyword>
<keyword evidence="1" id="KW-0812">Transmembrane</keyword>
<reference evidence="2 3" key="1">
    <citation type="submission" date="2022-04" db="EMBL/GenBank/DDBJ databases">
        <title>Genome sequence of soybean root-associated Caulobacter segnis RL271.</title>
        <authorList>
            <person name="Longley R."/>
            <person name="Bonito G."/>
            <person name="Trigodet F."/>
            <person name="Crosson S."/>
            <person name="Fiebig A."/>
        </authorList>
    </citation>
    <scope>NUCLEOTIDE SEQUENCE [LARGE SCALE GENOMIC DNA]</scope>
    <source>
        <strain evidence="2 3">RL271</strain>
    </source>
</reference>
<organism evidence="2 3">
    <name type="scientific">Caulobacter segnis</name>
    <dbReference type="NCBI Taxonomy" id="88688"/>
    <lineage>
        <taxon>Bacteria</taxon>
        <taxon>Pseudomonadati</taxon>
        <taxon>Pseudomonadota</taxon>
        <taxon>Alphaproteobacteria</taxon>
        <taxon>Caulobacterales</taxon>
        <taxon>Caulobacteraceae</taxon>
        <taxon>Caulobacter</taxon>
    </lineage>
</organism>
<keyword evidence="1" id="KW-1133">Transmembrane helix</keyword>
<accession>A0ABY4ZM79</accession>
<proteinExistence type="predicted"/>
<evidence type="ECO:0000256" key="1">
    <source>
        <dbReference type="SAM" id="Phobius"/>
    </source>
</evidence>
<feature type="transmembrane region" description="Helical" evidence="1">
    <location>
        <begin position="27"/>
        <end position="45"/>
    </location>
</feature>